<sequence length="586" mass="62215">MRRRADRAQGRADLRRLWVLFRPYRAWMAGGALLALAALLANVGLLAVSGHFIAAMALAGAAGVTLNYFTPAALIRAFALTRTGGRYLERLVTHEATFRLLAQLRVWFYEHLEPLAPARLQSLRAADLLSRIQADIDTLNQVYLRLFVPVVVAALGSLAIVAVMAIFSVPVALGTALGLALAGVALPAWLRHRGEAAGARAVQTRAALRNAVADALAGAAELRVYGAEHAWHERVQQLSDDLLADQRRLSELAGFSAGAVGLCANLALWWAVIAAAPAVAAGTIAPAQLAMLALFAMAAFEAVTPLPLAFQMLGEQLAAARRIFAVVDAEPAVAAPDRPSPAPRDASVRFERVRFRYDVDRPWVLDGFDLALAPGSRTALVGASGAGKSSVLQLLARFRDFQDGQVLLGGEPLRDFAPDDARACFAVVSQDAYLFNGTVLDNLLLARPDAGEAAIVAACRAAQVHEVIEALPEAYHTTLGEAGMRLSGGQARRLAIARALLKDAPILLLDEPTEGLDAATARALHDSLAVAMAGRTVLLITHQLGTLAGLVDEVAVLDGGRIVQRGRPDDLMRQPGPFLDLQDVLG</sequence>
<dbReference type="InterPro" id="IPR036640">
    <property type="entry name" value="ABC1_TM_sf"/>
</dbReference>
<dbReference type="PANTHER" id="PTHR24221:SF654">
    <property type="entry name" value="ATP-BINDING CASSETTE SUB-FAMILY B MEMBER 6"/>
    <property type="match status" value="1"/>
</dbReference>
<dbReference type="GO" id="GO:0140359">
    <property type="term" value="F:ABC-type transporter activity"/>
    <property type="evidence" value="ECO:0007669"/>
    <property type="project" value="InterPro"/>
</dbReference>
<dbReference type="SUPFAM" id="SSF52540">
    <property type="entry name" value="P-loop containing nucleoside triphosphate hydrolases"/>
    <property type="match status" value="1"/>
</dbReference>
<keyword evidence="9 10" id="KW-0472">Membrane</keyword>
<comment type="subcellular location">
    <subcellularLocation>
        <location evidence="1">Cell membrane</location>
        <topology evidence="1">Multi-pass membrane protein</topology>
    </subcellularLocation>
</comment>
<keyword evidence="2" id="KW-0813">Transport</keyword>
<dbReference type="Gene3D" id="1.20.1560.10">
    <property type="entry name" value="ABC transporter type 1, transmembrane domain"/>
    <property type="match status" value="1"/>
</dbReference>
<evidence type="ECO:0000256" key="8">
    <source>
        <dbReference type="ARBA" id="ARBA00022989"/>
    </source>
</evidence>
<keyword evidence="3" id="KW-1003">Cell membrane</keyword>
<dbReference type="CDD" id="cd18585">
    <property type="entry name" value="ABC_6TM_CydC"/>
    <property type="match status" value="1"/>
</dbReference>
<evidence type="ECO:0000256" key="3">
    <source>
        <dbReference type="ARBA" id="ARBA00022475"/>
    </source>
</evidence>
<dbReference type="GO" id="GO:0005886">
    <property type="term" value="C:plasma membrane"/>
    <property type="evidence" value="ECO:0007669"/>
    <property type="project" value="UniProtKB-SubCell"/>
</dbReference>
<dbReference type="PROSITE" id="PS50893">
    <property type="entry name" value="ABC_TRANSPORTER_2"/>
    <property type="match status" value="1"/>
</dbReference>
<feature type="transmembrane region" description="Helical" evidence="10">
    <location>
        <begin position="173"/>
        <end position="190"/>
    </location>
</feature>
<evidence type="ECO:0000313" key="14">
    <source>
        <dbReference type="Proteomes" id="UP000077255"/>
    </source>
</evidence>
<proteinExistence type="predicted"/>
<keyword evidence="8 10" id="KW-1133">Transmembrane helix</keyword>
<dbReference type="EMBL" id="CP014841">
    <property type="protein sequence ID" value="AND68624.1"/>
    <property type="molecule type" value="Genomic_DNA"/>
</dbReference>
<dbReference type="InterPro" id="IPR003593">
    <property type="entry name" value="AAA+_ATPase"/>
</dbReference>
<dbReference type="OrthoDB" id="9802264at2"/>
<dbReference type="InterPro" id="IPR017871">
    <property type="entry name" value="ABC_transporter-like_CS"/>
</dbReference>
<dbReference type="InterPro" id="IPR011527">
    <property type="entry name" value="ABC1_TM_dom"/>
</dbReference>
<evidence type="ECO:0000256" key="7">
    <source>
        <dbReference type="ARBA" id="ARBA00022840"/>
    </source>
</evidence>
<dbReference type="InterPro" id="IPR003439">
    <property type="entry name" value="ABC_transporter-like_ATP-bd"/>
</dbReference>
<dbReference type="InterPro" id="IPR014223">
    <property type="entry name" value="ABC_CydC/D"/>
</dbReference>
<evidence type="ECO:0000256" key="4">
    <source>
        <dbReference type="ARBA" id="ARBA00022519"/>
    </source>
</evidence>
<dbReference type="GO" id="GO:0034775">
    <property type="term" value="P:glutathione transmembrane transport"/>
    <property type="evidence" value="ECO:0007669"/>
    <property type="project" value="InterPro"/>
</dbReference>
<dbReference type="PROSITE" id="PS00211">
    <property type="entry name" value="ABC_TRANSPORTER_1"/>
    <property type="match status" value="1"/>
</dbReference>
<protein>
    <recommendedName>
        <fullName evidence="15">Thiol reductant ABC exporter subunit CydC</fullName>
    </recommendedName>
</protein>
<dbReference type="PATRIC" id="fig|445710.3.peg.1165"/>
<dbReference type="FunFam" id="3.40.50.300:FF:001001">
    <property type="entry name" value="Multidrug ABC transporter ATP-binding protein"/>
    <property type="match status" value="1"/>
</dbReference>
<organism evidence="13 14">
    <name type="scientific">Dyella thiooxydans</name>
    <dbReference type="NCBI Taxonomy" id="445710"/>
    <lineage>
        <taxon>Bacteria</taxon>
        <taxon>Pseudomonadati</taxon>
        <taxon>Pseudomonadota</taxon>
        <taxon>Gammaproteobacteria</taxon>
        <taxon>Lysobacterales</taxon>
        <taxon>Rhodanobacteraceae</taxon>
        <taxon>Dyella</taxon>
    </lineage>
</organism>
<dbReference type="AlphaFoldDB" id="A0A160MZP5"/>
<evidence type="ECO:0000313" key="13">
    <source>
        <dbReference type="EMBL" id="AND68624.1"/>
    </source>
</evidence>
<dbReference type="GO" id="GO:0005524">
    <property type="term" value="F:ATP binding"/>
    <property type="evidence" value="ECO:0007669"/>
    <property type="project" value="UniProtKB-KW"/>
</dbReference>
<dbReference type="RefSeq" id="WP_063671177.1">
    <property type="nucleotide sequence ID" value="NZ_CP014841.1"/>
</dbReference>
<dbReference type="PANTHER" id="PTHR24221">
    <property type="entry name" value="ATP-BINDING CASSETTE SUB-FAMILY B"/>
    <property type="match status" value="1"/>
</dbReference>
<dbReference type="Pfam" id="PF00005">
    <property type="entry name" value="ABC_tran"/>
    <property type="match status" value="1"/>
</dbReference>
<feature type="transmembrane region" description="Helical" evidence="10">
    <location>
        <begin position="278"/>
        <end position="303"/>
    </location>
</feature>
<evidence type="ECO:0000256" key="10">
    <source>
        <dbReference type="SAM" id="Phobius"/>
    </source>
</evidence>
<reference evidence="13 14" key="1">
    <citation type="submission" date="2016-02" db="EMBL/GenBank/DDBJ databases">
        <title>Complete genome sequencing and analysis of ATSB10, Dyella thiooxydans isolated from rhizosphere soil of sunflower (Helianthus annuus L.).</title>
        <authorList>
            <person name="Lee Y."/>
            <person name="Hwangbo K."/>
            <person name="Chung H."/>
            <person name="Yoo J."/>
            <person name="Kim K.Y."/>
            <person name="Sa T.M."/>
            <person name="Um Y."/>
            <person name="Madhaiyan M."/>
        </authorList>
    </citation>
    <scope>NUCLEOTIDE SEQUENCE [LARGE SCALE GENOMIC DNA]</scope>
    <source>
        <strain evidence="13 14">ATSB10</strain>
    </source>
</reference>
<keyword evidence="6" id="KW-0547">Nucleotide-binding</keyword>
<feature type="domain" description="ABC transporter" evidence="11">
    <location>
        <begin position="348"/>
        <end position="584"/>
    </location>
</feature>
<name>A0A160MZP5_9GAMM</name>
<dbReference type="SMART" id="SM00382">
    <property type="entry name" value="AAA"/>
    <property type="match status" value="1"/>
</dbReference>
<feature type="transmembrane region" description="Helical" evidence="10">
    <location>
        <begin position="24"/>
        <end position="46"/>
    </location>
</feature>
<evidence type="ECO:0000256" key="1">
    <source>
        <dbReference type="ARBA" id="ARBA00004651"/>
    </source>
</evidence>
<keyword evidence="7" id="KW-0067">ATP-binding</keyword>
<evidence type="ECO:0000256" key="5">
    <source>
        <dbReference type="ARBA" id="ARBA00022692"/>
    </source>
</evidence>
<dbReference type="Pfam" id="PF00664">
    <property type="entry name" value="ABC_membrane"/>
    <property type="match status" value="1"/>
</dbReference>
<keyword evidence="14" id="KW-1185">Reference proteome</keyword>
<keyword evidence="4" id="KW-0997">Cell inner membrane</keyword>
<dbReference type="GO" id="GO:0045454">
    <property type="term" value="P:cell redox homeostasis"/>
    <property type="evidence" value="ECO:0007669"/>
    <property type="project" value="InterPro"/>
</dbReference>
<evidence type="ECO:0000259" key="11">
    <source>
        <dbReference type="PROSITE" id="PS50893"/>
    </source>
</evidence>
<dbReference type="Proteomes" id="UP000077255">
    <property type="component" value="Chromosome"/>
</dbReference>
<feature type="domain" description="ABC transmembrane type-1" evidence="12">
    <location>
        <begin position="29"/>
        <end position="315"/>
    </location>
</feature>
<evidence type="ECO:0000256" key="6">
    <source>
        <dbReference type="ARBA" id="ARBA00022741"/>
    </source>
</evidence>
<dbReference type="STRING" id="445710.ATSB10_11700"/>
<feature type="transmembrane region" description="Helical" evidence="10">
    <location>
        <begin position="146"/>
        <end position="167"/>
    </location>
</feature>
<dbReference type="GO" id="GO:0016887">
    <property type="term" value="F:ATP hydrolysis activity"/>
    <property type="evidence" value="ECO:0007669"/>
    <property type="project" value="InterPro"/>
</dbReference>
<evidence type="ECO:0000259" key="12">
    <source>
        <dbReference type="PROSITE" id="PS50929"/>
    </source>
</evidence>
<dbReference type="GO" id="GO:0034040">
    <property type="term" value="F:ATPase-coupled lipid transmembrane transporter activity"/>
    <property type="evidence" value="ECO:0007669"/>
    <property type="project" value="TreeGrafter"/>
</dbReference>
<evidence type="ECO:0000256" key="2">
    <source>
        <dbReference type="ARBA" id="ARBA00022448"/>
    </source>
</evidence>
<accession>A0A160MZP5</accession>
<gene>
    <name evidence="13" type="ORF">ATSB10_11700</name>
</gene>
<dbReference type="SUPFAM" id="SSF90123">
    <property type="entry name" value="ABC transporter transmembrane region"/>
    <property type="match status" value="1"/>
</dbReference>
<dbReference type="Gene3D" id="3.40.50.300">
    <property type="entry name" value="P-loop containing nucleotide triphosphate hydrolases"/>
    <property type="match status" value="1"/>
</dbReference>
<dbReference type="KEGG" id="dtx:ATSB10_11700"/>
<feature type="transmembrane region" description="Helical" evidence="10">
    <location>
        <begin position="52"/>
        <end position="79"/>
    </location>
</feature>
<dbReference type="InterPro" id="IPR027417">
    <property type="entry name" value="P-loop_NTPase"/>
</dbReference>
<evidence type="ECO:0000256" key="9">
    <source>
        <dbReference type="ARBA" id="ARBA00023136"/>
    </source>
</evidence>
<evidence type="ECO:0008006" key="15">
    <source>
        <dbReference type="Google" id="ProtNLM"/>
    </source>
</evidence>
<dbReference type="NCBIfam" id="TIGR02868">
    <property type="entry name" value="CydC"/>
    <property type="match status" value="1"/>
</dbReference>
<dbReference type="InterPro" id="IPR039421">
    <property type="entry name" value="Type_1_exporter"/>
</dbReference>
<dbReference type="PROSITE" id="PS50929">
    <property type="entry name" value="ABC_TM1F"/>
    <property type="match status" value="1"/>
</dbReference>
<keyword evidence="5 10" id="KW-0812">Transmembrane</keyword>